<dbReference type="CDD" id="cd00229">
    <property type="entry name" value="SGNH_hydrolase"/>
    <property type="match status" value="1"/>
</dbReference>
<protein>
    <recommendedName>
        <fullName evidence="3">SGNH hydrolase-type esterase domain-containing protein</fullName>
    </recommendedName>
</protein>
<dbReference type="KEGG" id="vcn:VOLCADRAFT_92614"/>
<dbReference type="InterPro" id="IPR036514">
    <property type="entry name" value="SGNH_hydro_sf"/>
</dbReference>
<dbReference type="Gene3D" id="3.40.50.1110">
    <property type="entry name" value="SGNH hydrolase"/>
    <property type="match status" value="1"/>
</dbReference>
<reference evidence="1 2" key="1">
    <citation type="journal article" date="2010" name="Science">
        <title>Genomic analysis of organismal complexity in the multicellular green alga Volvox carteri.</title>
        <authorList>
            <person name="Prochnik S.E."/>
            <person name="Umen J."/>
            <person name="Nedelcu A.M."/>
            <person name="Hallmann A."/>
            <person name="Miller S.M."/>
            <person name="Nishii I."/>
            <person name="Ferris P."/>
            <person name="Kuo A."/>
            <person name="Mitros T."/>
            <person name="Fritz-Laylin L.K."/>
            <person name="Hellsten U."/>
            <person name="Chapman J."/>
            <person name="Simakov O."/>
            <person name="Rensing S.A."/>
            <person name="Terry A."/>
            <person name="Pangilinan J."/>
            <person name="Kapitonov V."/>
            <person name="Jurka J."/>
            <person name="Salamov A."/>
            <person name="Shapiro H."/>
            <person name="Schmutz J."/>
            <person name="Grimwood J."/>
            <person name="Lindquist E."/>
            <person name="Lucas S."/>
            <person name="Grigoriev I.V."/>
            <person name="Schmitt R."/>
            <person name="Kirk D."/>
            <person name="Rokhsar D.S."/>
        </authorList>
    </citation>
    <scope>NUCLEOTIDE SEQUENCE [LARGE SCALE GENOMIC DNA]</scope>
    <source>
        <strain evidence="2">f. Nagariensis / Eve</strain>
    </source>
</reference>
<name>D8U039_VOLCA</name>
<sequence>MEWSCISWGQGVSRRGETDWFSHFSKWMIEAFPRANITARNGCVPGVPSAYMILCLEQSVDHKDVELVFIEFTLNDGYIASVENDRVRDMERLVRRLLALPRRPAVVLMHSPTHGMASYPPGHPRHPGDIYKRFYETLEDVDGAIAQYYDVQMLSVRTALYRLAAFKETDGFRWDQTFFVRGGGLGAPGMWVTRARARTAIGLLLRPFGREDEEAVLEPLPEPMYPALNYYLNLSRSKTGNKVPEVPMCIMYEDFKCVSGCRCDPHREDAHISRPVSQLYVFRLDVSQSEHCDVEVELLPETSSGEHKFKIAGVVVAEGEDKNYLANLYGSEGSGEFGMNEHNGNTKQAHMVQS</sequence>
<dbReference type="GeneID" id="9617229"/>
<keyword evidence="2" id="KW-1185">Reference proteome</keyword>
<dbReference type="InParanoid" id="D8U039"/>
<evidence type="ECO:0000313" key="1">
    <source>
        <dbReference type="EMBL" id="EFJ46870.1"/>
    </source>
</evidence>
<dbReference type="SUPFAM" id="SSF52266">
    <property type="entry name" value="SGNH hydrolase"/>
    <property type="match status" value="1"/>
</dbReference>
<dbReference type="OrthoDB" id="532422at2759"/>
<gene>
    <name evidence="1" type="ORF">VOLCADRAFT_92614</name>
</gene>
<dbReference type="Proteomes" id="UP000001058">
    <property type="component" value="Unassembled WGS sequence"/>
</dbReference>
<accession>D8U039</accession>
<dbReference type="eggNOG" id="ENOG502SN07">
    <property type="taxonomic scope" value="Eukaryota"/>
</dbReference>
<organism evidence="2">
    <name type="scientific">Volvox carteri f. nagariensis</name>
    <dbReference type="NCBI Taxonomy" id="3068"/>
    <lineage>
        <taxon>Eukaryota</taxon>
        <taxon>Viridiplantae</taxon>
        <taxon>Chlorophyta</taxon>
        <taxon>core chlorophytes</taxon>
        <taxon>Chlorophyceae</taxon>
        <taxon>CS clade</taxon>
        <taxon>Chlamydomonadales</taxon>
        <taxon>Volvocaceae</taxon>
        <taxon>Volvox</taxon>
    </lineage>
</organism>
<dbReference type="PANTHER" id="PTHR34407">
    <property type="entry name" value="EXPRESSED PROTEIN"/>
    <property type="match status" value="1"/>
</dbReference>
<dbReference type="RefSeq" id="XP_002952079.1">
    <property type="nucleotide sequence ID" value="XM_002952033.1"/>
</dbReference>
<dbReference type="PANTHER" id="PTHR34407:SF1">
    <property type="entry name" value="SGNH HYDROLASE-TYPE ESTERASE DOMAIN-CONTAINING PROTEIN"/>
    <property type="match status" value="1"/>
</dbReference>
<dbReference type="EMBL" id="GL378348">
    <property type="protein sequence ID" value="EFJ46870.1"/>
    <property type="molecule type" value="Genomic_DNA"/>
</dbReference>
<evidence type="ECO:0000313" key="2">
    <source>
        <dbReference type="Proteomes" id="UP000001058"/>
    </source>
</evidence>
<evidence type="ECO:0008006" key="3">
    <source>
        <dbReference type="Google" id="ProtNLM"/>
    </source>
</evidence>
<proteinExistence type="predicted"/>
<dbReference type="AlphaFoldDB" id="D8U039"/>